<feature type="compositionally biased region" description="Pro residues" evidence="2">
    <location>
        <begin position="513"/>
        <end position="525"/>
    </location>
</feature>
<dbReference type="GO" id="GO:0003723">
    <property type="term" value="F:RNA binding"/>
    <property type="evidence" value="ECO:0007669"/>
    <property type="project" value="UniProtKB-UniRule"/>
</dbReference>
<feature type="region of interest" description="Disordered" evidence="2">
    <location>
        <begin position="513"/>
        <end position="542"/>
    </location>
</feature>
<dbReference type="SUPFAM" id="SSF54791">
    <property type="entry name" value="Eukaryotic type KH-domain (KH-domain type I)"/>
    <property type="match status" value="1"/>
</dbReference>
<evidence type="ECO:0000259" key="3">
    <source>
        <dbReference type="SMART" id="SM00322"/>
    </source>
</evidence>
<sequence>RRPQQAGAAWRQAAQPELSQNSASSAQQFAQISADALRASLRQSGYSEAASDEIVGRHGHPGQLRLLQHAVAGARADATDFYALDADAAPGASPMNSYSLPHGSLSALQVPPPPPPINDGAAGAVAASNDFSSQLVTPGGGGGDPGAAAFIFPSGPAYENYGAAVAAAAAAAAATGGVYKRDVEVPESLIGVVLGPGGRDIAELQTATHTCIQVSKRGRLADTVAQPCCVHHRHEEFQLQAPHPQANVLKAERVIQQRVTQEDQRRKHPSGGVPPLLSCRGPHRVGCNLAAIVAAILQTNRWLQSCNYRWLQSCNYRWLQSCTGNPVRCYVSPQASAEGGRAAPAIRSFLMRRISPRLFLCAVCFDWPVFHSTDQQRHACQRLREPQRQVVYEPCVRPSELLRRQRLPTEASAEQPTGCWPATRQFVVGLDCCDAGDGASSACCSSSSSFHSASHRSTPVGGISAKAAAVTAVAVCHLGCIRSLAASAAAAPAAAACETLVAVRLWLPGLQSPLPPPAESPPTPPSRDQRRRQEALCGSGLAGRPRAPEAGFYNGFRVAGELLLLLLSVPLLLLLHCLLLLSGIGGQPALLQADWLQFLNRKKSAFWREFNQRRLSRLQLREGRVLLAPAPVEAGAPAGAHPGAADLLREEAERQQQDEQQRARTPPPVSVGLRLVNTPSQTVLLPASEASSLPVRAAASAALLTICRLTAPRLRSTARSAFSCNLPLHLALLCSQLHLALLCSQLHLALLCSQLHLALLCSQLHLALLSALSFHLALLSALSFTWALALLSASPAGFTLALLCSQLLCSQLHLALLCSQLHLALLCSQLHLALLCSQLQLLSASPGTALSRSPGTALFASATVAPAVAVPAAQKPPGVGVAQRLGLSSRRQVGVGGVSQRPRPESPSQRPAQKTSSAKSADELRLVVLQPADVGPDDAQGRLSGVLAGPSLRGPDEGLVLKVSQPFTSARWNSSLNWRAKPGTMAPSLRSSGPKLRERMERRQLRDGRSLWGISARYRGRQGSLFEKGVPVQAAPVPEDLQSIGVGSNVADEGDEVLAAHQVAVQREVQQAVHQPGVAAHRQGAQQPLPLGSGVAGQVALPHEVPHRLRVRLQQPGSNLLPLSRHESNRSFASARQSVLPALQARFSAMGCSSLEGWGGKNT</sequence>
<keyword evidence="1" id="KW-0694">RNA-binding</keyword>
<reference evidence="5" key="1">
    <citation type="submission" date="2016-11" db="UniProtKB">
        <authorList>
            <consortium name="WormBaseParasite"/>
        </authorList>
    </citation>
    <scope>IDENTIFICATION</scope>
</reference>
<protein>
    <submittedName>
        <fullName evidence="5">KH domain-containing protein</fullName>
    </submittedName>
</protein>
<organism evidence="4 5">
    <name type="scientific">Macrostomum lignano</name>
    <dbReference type="NCBI Taxonomy" id="282301"/>
    <lineage>
        <taxon>Eukaryota</taxon>
        <taxon>Metazoa</taxon>
        <taxon>Spiralia</taxon>
        <taxon>Lophotrochozoa</taxon>
        <taxon>Platyhelminthes</taxon>
        <taxon>Rhabditophora</taxon>
        <taxon>Macrostomorpha</taxon>
        <taxon>Macrostomida</taxon>
        <taxon>Macrostomidae</taxon>
        <taxon>Macrostomum</taxon>
    </lineage>
</organism>
<dbReference type="PROSITE" id="PS50084">
    <property type="entry name" value="KH_TYPE_1"/>
    <property type="match status" value="1"/>
</dbReference>
<dbReference type="AlphaFoldDB" id="A0A1I8F9F4"/>
<dbReference type="InterPro" id="IPR004087">
    <property type="entry name" value="KH_dom"/>
</dbReference>
<dbReference type="WBParaSite" id="maker-unitig_24258-snap-gene-0.2-mRNA-1">
    <property type="protein sequence ID" value="maker-unitig_24258-snap-gene-0.2-mRNA-1"/>
    <property type="gene ID" value="maker-unitig_24258-snap-gene-0.2"/>
</dbReference>
<dbReference type="Pfam" id="PF00013">
    <property type="entry name" value="KH_1"/>
    <property type="match status" value="1"/>
</dbReference>
<evidence type="ECO:0000313" key="4">
    <source>
        <dbReference type="Proteomes" id="UP000095280"/>
    </source>
</evidence>
<dbReference type="Gene3D" id="3.30.1370.10">
    <property type="entry name" value="K Homology domain, type 1"/>
    <property type="match status" value="1"/>
</dbReference>
<dbReference type="SMART" id="SM00322">
    <property type="entry name" value="KH"/>
    <property type="match status" value="1"/>
</dbReference>
<evidence type="ECO:0000256" key="2">
    <source>
        <dbReference type="SAM" id="MobiDB-lite"/>
    </source>
</evidence>
<feature type="region of interest" description="Disordered" evidence="2">
    <location>
        <begin position="1"/>
        <end position="27"/>
    </location>
</feature>
<dbReference type="InterPro" id="IPR036612">
    <property type="entry name" value="KH_dom_type_1_sf"/>
</dbReference>
<evidence type="ECO:0000313" key="5">
    <source>
        <dbReference type="WBParaSite" id="maker-unitig_24258-snap-gene-0.2-mRNA-1"/>
    </source>
</evidence>
<keyword evidence="4" id="KW-1185">Reference proteome</keyword>
<proteinExistence type="predicted"/>
<accession>A0A1I8F9F4</accession>
<dbReference type="Proteomes" id="UP000095280">
    <property type="component" value="Unplaced"/>
</dbReference>
<feature type="region of interest" description="Disordered" evidence="2">
    <location>
        <begin position="651"/>
        <end position="671"/>
    </location>
</feature>
<name>A0A1I8F9F4_9PLAT</name>
<feature type="domain" description="K Homology" evidence="3">
    <location>
        <begin position="177"/>
        <end position="260"/>
    </location>
</feature>
<feature type="compositionally biased region" description="Basic and acidic residues" evidence="2">
    <location>
        <begin position="651"/>
        <end position="662"/>
    </location>
</feature>
<feature type="region of interest" description="Disordered" evidence="2">
    <location>
        <begin position="891"/>
        <end position="922"/>
    </location>
</feature>
<dbReference type="InterPro" id="IPR004088">
    <property type="entry name" value="KH_dom_type_1"/>
</dbReference>
<evidence type="ECO:0000256" key="1">
    <source>
        <dbReference type="PROSITE-ProRule" id="PRU00117"/>
    </source>
</evidence>